<reference evidence="1" key="1">
    <citation type="submission" date="2017-07" db="EMBL/GenBank/DDBJ databases">
        <authorList>
            <person name="Mikheyev A."/>
            <person name="Grau M."/>
        </authorList>
    </citation>
    <scope>NUCLEOTIDE SEQUENCE</scope>
    <source>
        <tissue evidence="1">Venom_gland</tissue>
    </source>
</reference>
<organism evidence="1">
    <name type="scientific">Micrurus paraensis</name>
    <dbReference type="NCBI Taxonomy" id="1970185"/>
    <lineage>
        <taxon>Eukaryota</taxon>
        <taxon>Metazoa</taxon>
        <taxon>Chordata</taxon>
        <taxon>Craniata</taxon>
        <taxon>Vertebrata</taxon>
        <taxon>Euteleostomi</taxon>
        <taxon>Lepidosauria</taxon>
        <taxon>Squamata</taxon>
        <taxon>Bifurcata</taxon>
        <taxon>Unidentata</taxon>
        <taxon>Episquamata</taxon>
        <taxon>Toxicofera</taxon>
        <taxon>Serpentes</taxon>
        <taxon>Colubroidea</taxon>
        <taxon>Elapidae</taxon>
        <taxon>Elapinae</taxon>
        <taxon>Micrurus</taxon>
    </lineage>
</organism>
<evidence type="ECO:0000313" key="1">
    <source>
        <dbReference type="EMBL" id="LAB02538.1"/>
    </source>
</evidence>
<name>A0A2D4K1G0_9SAUR</name>
<dbReference type="AlphaFoldDB" id="A0A2D4K1G0"/>
<dbReference type="EMBL" id="IACL01025860">
    <property type="protein sequence ID" value="LAB02538.1"/>
    <property type="molecule type" value="Transcribed_RNA"/>
</dbReference>
<protein>
    <submittedName>
        <fullName evidence="1">Uncharacterized protein</fullName>
    </submittedName>
</protein>
<proteinExistence type="predicted"/>
<accession>A0A2D4K1G0</accession>
<reference evidence="1" key="2">
    <citation type="submission" date="2017-11" db="EMBL/GenBank/DDBJ databases">
        <title>Coralsnake Venomics: Analyses of Venom Gland Transcriptomes and Proteomes of Six Brazilian Taxa.</title>
        <authorList>
            <person name="Aird S.D."/>
            <person name="Jorge da Silva N."/>
            <person name="Qiu L."/>
            <person name="Villar-Briones A."/>
            <person name="Aparecida-Saddi V."/>
            <person name="Campos-Telles M.P."/>
            <person name="Grau M."/>
            <person name="Mikheyev A.S."/>
        </authorList>
    </citation>
    <scope>NUCLEOTIDE SEQUENCE</scope>
    <source>
        <tissue evidence="1">Venom_gland</tissue>
    </source>
</reference>
<sequence>MIRLRIRLLPAQRQTTRGQRMCRQPTGFHRISTRMHLRWANPNSDDLIAFAHVLDTSKTMHAQSKRGGVLSPTEDVKSSVRSVMPAGDSNHPKRPLVKPAQRPLYKAATGRLDHASSFRFPRENFLSWHRLGLLPFNKVAVTPAKVVSLLQSTTLSVVCYDS</sequence>